<dbReference type="Proteomes" id="UP000613255">
    <property type="component" value="Unassembled WGS sequence"/>
</dbReference>
<dbReference type="AlphaFoldDB" id="A0A934M2A1"/>
<feature type="region of interest" description="Disordered" evidence="1">
    <location>
        <begin position="33"/>
        <end position="64"/>
    </location>
</feature>
<protein>
    <submittedName>
        <fullName evidence="2">Uncharacterized protein</fullName>
    </submittedName>
</protein>
<organism evidence="2 3">
    <name type="scientific">Pontibaca salina</name>
    <dbReference type="NCBI Taxonomy" id="2795731"/>
    <lineage>
        <taxon>Bacteria</taxon>
        <taxon>Pseudomonadati</taxon>
        <taxon>Pseudomonadota</taxon>
        <taxon>Alphaproteobacteria</taxon>
        <taxon>Rhodobacterales</taxon>
        <taxon>Roseobacteraceae</taxon>
        <taxon>Pontibaca</taxon>
    </lineage>
</organism>
<evidence type="ECO:0000256" key="1">
    <source>
        <dbReference type="SAM" id="MobiDB-lite"/>
    </source>
</evidence>
<name>A0A934M2A1_9RHOB</name>
<evidence type="ECO:0000313" key="3">
    <source>
        <dbReference type="Proteomes" id="UP000613255"/>
    </source>
</evidence>
<sequence length="64" mass="6602">MKKVRSAQQFNDAIPQARALGIYLTKLGKARGVPATAHSPNLSGQPKTGRISGDACPDVVAGGQ</sequence>
<dbReference type="EMBL" id="JAEIJD010000001">
    <property type="protein sequence ID" value="MBI6628604.1"/>
    <property type="molecule type" value="Genomic_DNA"/>
</dbReference>
<proteinExistence type="predicted"/>
<gene>
    <name evidence="2" type="ORF">JAO82_01805</name>
</gene>
<keyword evidence="3" id="KW-1185">Reference proteome</keyword>
<dbReference type="RefSeq" id="WP_198684616.1">
    <property type="nucleotide sequence ID" value="NZ_JAEIJD010000001.1"/>
</dbReference>
<reference evidence="2" key="1">
    <citation type="submission" date="2020-12" db="EMBL/GenBank/DDBJ databases">
        <title>Pontibaca salina gen. nov., sp. nov., isolated from marine sediment.</title>
        <authorList>
            <person name="Bo J."/>
            <person name="Wang S."/>
            <person name="Song X."/>
            <person name="Du Z."/>
        </authorList>
    </citation>
    <scope>NUCLEOTIDE SEQUENCE</scope>
    <source>
        <strain evidence="2">S1109L</strain>
    </source>
</reference>
<accession>A0A934M2A1</accession>
<evidence type="ECO:0000313" key="2">
    <source>
        <dbReference type="EMBL" id="MBI6628604.1"/>
    </source>
</evidence>
<comment type="caution">
    <text evidence="2">The sequence shown here is derived from an EMBL/GenBank/DDBJ whole genome shotgun (WGS) entry which is preliminary data.</text>
</comment>